<dbReference type="EMBL" id="SDMP01000001">
    <property type="protein sequence ID" value="RYR76524.1"/>
    <property type="molecule type" value="Genomic_DNA"/>
</dbReference>
<dbReference type="AlphaFoldDB" id="A0A445EM37"/>
<dbReference type="SMART" id="SM00856">
    <property type="entry name" value="PMEI"/>
    <property type="match status" value="1"/>
</dbReference>
<dbReference type="InterPro" id="IPR035513">
    <property type="entry name" value="Invertase/methylesterase_inhib"/>
</dbReference>
<proteinExistence type="inferred from homology"/>
<organism evidence="5 6">
    <name type="scientific">Arachis hypogaea</name>
    <name type="common">Peanut</name>
    <dbReference type="NCBI Taxonomy" id="3818"/>
    <lineage>
        <taxon>Eukaryota</taxon>
        <taxon>Viridiplantae</taxon>
        <taxon>Streptophyta</taxon>
        <taxon>Embryophyta</taxon>
        <taxon>Tracheophyta</taxon>
        <taxon>Spermatophyta</taxon>
        <taxon>Magnoliopsida</taxon>
        <taxon>eudicotyledons</taxon>
        <taxon>Gunneridae</taxon>
        <taxon>Pentapetalae</taxon>
        <taxon>rosids</taxon>
        <taxon>fabids</taxon>
        <taxon>Fabales</taxon>
        <taxon>Fabaceae</taxon>
        <taxon>Papilionoideae</taxon>
        <taxon>50 kb inversion clade</taxon>
        <taxon>dalbergioids sensu lato</taxon>
        <taxon>Dalbergieae</taxon>
        <taxon>Pterocarpus clade</taxon>
        <taxon>Arachis</taxon>
    </lineage>
</organism>
<keyword evidence="2" id="KW-1015">Disulfide bond</keyword>
<dbReference type="NCBIfam" id="TIGR01614">
    <property type="entry name" value="PME_inhib"/>
    <property type="match status" value="1"/>
</dbReference>
<evidence type="ECO:0000313" key="6">
    <source>
        <dbReference type="Proteomes" id="UP000289738"/>
    </source>
</evidence>
<dbReference type="SUPFAM" id="SSF101148">
    <property type="entry name" value="Plant invertase/pectin methylesterase inhibitor"/>
    <property type="match status" value="1"/>
</dbReference>
<gene>
    <name evidence="5" type="ORF">Ahy_A01g001112</name>
</gene>
<comment type="caution">
    <text evidence="5">The sequence shown here is derived from an EMBL/GenBank/DDBJ whole genome shotgun (WGS) entry which is preliminary data.</text>
</comment>
<keyword evidence="1" id="KW-0732">Signal</keyword>
<dbReference type="Proteomes" id="UP000289738">
    <property type="component" value="Chromosome A01"/>
</dbReference>
<evidence type="ECO:0000256" key="2">
    <source>
        <dbReference type="ARBA" id="ARBA00023157"/>
    </source>
</evidence>
<dbReference type="PANTHER" id="PTHR36710:SF13">
    <property type="entry name" value="PUTATIVE-RELATED"/>
    <property type="match status" value="1"/>
</dbReference>
<dbReference type="Pfam" id="PF04043">
    <property type="entry name" value="PMEI"/>
    <property type="match status" value="1"/>
</dbReference>
<accession>A0A445EM37</accession>
<dbReference type="PANTHER" id="PTHR36710">
    <property type="entry name" value="PECTINESTERASE INHIBITOR-LIKE"/>
    <property type="match status" value="1"/>
</dbReference>
<comment type="similarity">
    <text evidence="3">Belongs to the PMEI family.</text>
</comment>
<dbReference type="InterPro" id="IPR006501">
    <property type="entry name" value="Pectinesterase_inhib_dom"/>
</dbReference>
<protein>
    <recommendedName>
        <fullName evidence="4">Pectinesterase inhibitor domain-containing protein</fullName>
    </recommendedName>
</protein>
<dbReference type="InterPro" id="IPR034087">
    <property type="entry name" value="C/VIF1"/>
</dbReference>
<dbReference type="InterPro" id="IPR052421">
    <property type="entry name" value="PCW_Enzyme_Inhibitor"/>
</dbReference>
<name>A0A445EM37_ARAHY</name>
<keyword evidence="6" id="KW-1185">Reference proteome</keyword>
<dbReference type="FunFam" id="1.20.140.40:FF:000009">
    <property type="entry name" value="Invertase/pectin methylesterase inhibitor family protein"/>
    <property type="match status" value="1"/>
</dbReference>
<reference evidence="5 6" key="1">
    <citation type="submission" date="2019-01" db="EMBL/GenBank/DDBJ databases">
        <title>Sequencing of cultivated peanut Arachis hypogaea provides insights into genome evolution and oil improvement.</title>
        <authorList>
            <person name="Chen X."/>
        </authorList>
    </citation>
    <scope>NUCLEOTIDE SEQUENCE [LARGE SCALE GENOMIC DNA]</scope>
    <source>
        <strain evidence="6">cv. Fuhuasheng</strain>
        <tissue evidence="5">Leaves</tissue>
    </source>
</reference>
<dbReference type="GO" id="GO:0004857">
    <property type="term" value="F:enzyme inhibitor activity"/>
    <property type="evidence" value="ECO:0007669"/>
    <property type="project" value="InterPro"/>
</dbReference>
<sequence>MTSLPSITHCRTLIIPNTEKLMESTCKKTPNYNVCLQSLKAYPGSSGTDVNGLAQIMVKVMRSKANDAINMIHELQRSRPSKALSSCASKYNAIVIGDIPEATEALAKGDPKFAENGANDAANEATFCENGFNGKSPLTQQNNAMHDVSAVTAAIVRLSDKVKCFYDYDLWSGLSFSGN</sequence>
<feature type="domain" description="Pectinesterase inhibitor" evidence="4">
    <location>
        <begin position="17"/>
        <end position="155"/>
    </location>
</feature>
<evidence type="ECO:0000313" key="5">
    <source>
        <dbReference type="EMBL" id="RYR76524.1"/>
    </source>
</evidence>
<evidence type="ECO:0000256" key="3">
    <source>
        <dbReference type="ARBA" id="ARBA00038471"/>
    </source>
</evidence>
<dbReference type="STRING" id="3818.A0A445EM37"/>
<dbReference type="Gene3D" id="1.20.140.40">
    <property type="entry name" value="Invertase/pectin methylesterase inhibitor family protein"/>
    <property type="match status" value="1"/>
</dbReference>
<evidence type="ECO:0000256" key="1">
    <source>
        <dbReference type="ARBA" id="ARBA00022729"/>
    </source>
</evidence>
<dbReference type="CDD" id="cd15796">
    <property type="entry name" value="CIF_like"/>
    <property type="match status" value="1"/>
</dbReference>
<evidence type="ECO:0000259" key="4">
    <source>
        <dbReference type="SMART" id="SM00856"/>
    </source>
</evidence>